<dbReference type="Pfam" id="PF25033">
    <property type="entry name" value="VPS13_M"/>
    <property type="match status" value="1"/>
</dbReference>
<evidence type="ECO:0000256" key="3">
    <source>
        <dbReference type="ARBA" id="ARBA00023055"/>
    </source>
</evidence>
<dbReference type="eggNOG" id="KOG1809">
    <property type="taxonomic scope" value="Eukaryota"/>
</dbReference>
<dbReference type="PANTHER" id="PTHR16166:SF93">
    <property type="entry name" value="INTERMEMBRANE LIPID TRANSFER PROTEIN VPS13"/>
    <property type="match status" value="1"/>
</dbReference>
<dbReference type="InterPro" id="IPR026847">
    <property type="entry name" value="VPS13"/>
</dbReference>
<dbReference type="GO" id="GO:0006623">
    <property type="term" value="P:protein targeting to vacuole"/>
    <property type="evidence" value="ECO:0007669"/>
    <property type="project" value="TreeGrafter"/>
</dbReference>
<dbReference type="GO" id="GO:0006869">
    <property type="term" value="P:lipid transport"/>
    <property type="evidence" value="ECO:0007669"/>
    <property type="project" value="UniProtKB-KW"/>
</dbReference>
<evidence type="ECO:0000256" key="4">
    <source>
        <dbReference type="SAM" id="MobiDB-lite"/>
    </source>
</evidence>
<keyword evidence="3" id="KW-0445">Lipid transport</keyword>
<feature type="region of interest" description="Disordered" evidence="4">
    <location>
        <begin position="1538"/>
        <end position="1560"/>
    </location>
</feature>
<proteinExistence type="inferred from homology"/>
<dbReference type="Pfam" id="PF25037">
    <property type="entry name" value="VPS13_C"/>
    <property type="match status" value="1"/>
</dbReference>
<dbReference type="InterPro" id="IPR009543">
    <property type="entry name" value="VPS13_VAB"/>
</dbReference>
<feature type="domain" description="Intermembrane lipid transfer protein VPS13-like C-terminal" evidence="8">
    <location>
        <begin position="3003"/>
        <end position="3110"/>
    </location>
</feature>
<keyword evidence="10" id="KW-1185">Reference proteome</keyword>
<name>S8FSZ5_FOMSC</name>
<dbReference type="GO" id="GO:0045324">
    <property type="term" value="P:late endosome to vacuole transport"/>
    <property type="evidence" value="ECO:0007669"/>
    <property type="project" value="TreeGrafter"/>
</dbReference>
<evidence type="ECO:0000259" key="7">
    <source>
        <dbReference type="Pfam" id="PF25036"/>
    </source>
</evidence>
<evidence type="ECO:0000256" key="2">
    <source>
        <dbReference type="ARBA" id="ARBA00022448"/>
    </source>
</evidence>
<dbReference type="PANTHER" id="PTHR16166">
    <property type="entry name" value="VACUOLAR PROTEIN SORTING-ASSOCIATED PROTEIN VPS13"/>
    <property type="match status" value="1"/>
</dbReference>
<feature type="compositionally biased region" description="Low complexity" evidence="4">
    <location>
        <begin position="436"/>
        <end position="455"/>
    </location>
</feature>
<evidence type="ECO:0000259" key="5">
    <source>
        <dbReference type="Pfam" id="PF12624"/>
    </source>
</evidence>
<feature type="domain" description="VPS13-like middle region" evidence="6">
    <location>
        <begin position="1095"/>
        <end position="1847"/>
    </location>
</feature>
<dbReference type="GO" id="GO:0045053">
    <property type="term" value="P:protein retention in Golgi apparatus"/>
    <property type="evidence" value="ECO:0007669"/>
    <property type="project" value="TreeGrafter"/>
</dbReference>
<dbReference type="HOGENOM" id="CLU_000135_0_0_1"/>
<dbReference type="InterPro" id="IPR026854">
    <property type="entry name" value="VPS13_N"/>
</dbReference>
<feature type="region of interest" description="Disordered" evidence="4">
    <location>
        <begin position="1360"/>
        <end position="1391"/>
    </location>
</feature>
<dbReference type="OrthoDB" id="428159at2759"/>
<dbReference type="InterPro" id="IPR056748">
    <property type="entry name" value="VPS13-like_C"/>
</dbReference>
<evidence type="ECO:0008006" key="11">
    <source>
        <dbReference type="Google" id="ProtNLM"/>
    </source>
</evidence>
<evidence type="ECO:0000259" key="8">
    <source>
        <dbReference type="Pfam" id="PF25037"/>
    </source>
</evidence>
<dbReference type="Pfam" id="PF25036">
    <property type="entry name" value="VPS13_VAB"/>
    <property type="match status" value="1"/>
</dbReference>
<evidence type="ECO:0000259" key="6">
    <source>
        <dbReference type="Pfam" id="PF25033"/>
    </source>
</evidence>
<keyword evidence="2" id="KW-0813">Transport</keyword>
<feature type="domain" description="Chorein N-terminal" evidence="5">
    <location>
        <begin position="13"/>
        <end position="901"/>
    </location>
</feature>
<dbReference type="Proteomes" id="UP000015241">
    <property type="component" value="Unassembled WGS sequence"/>
</dbReference>
<dbReference type="STRING" id="743788.S8FSZ5"/>
<dbReference type="InParanoid" id="S8FSZ5"/>
<evidence type="ECO:0000313" key="9">
    <source>
        <dbReference type="EMBL" id="EPT04346.1"/>
    </source>
</evidence>
<dbReference type="Pfam" id="PF12624">
    <property type="entry name" value="VPS13_N"/>
    <property type="match status" value="1"/>
</dbReference>
<gene>
    <name evidence="9" type="ORF">FOMPIDRAFT_1113832</name>
</gene>
<dbReference type="InterPro" id="IPR056747">
    <property type="entry name" value="VPS13-like_M"/>
</dbReference>
<comment type="similarity">
    <text evidence="1">Belongs to the VPS13 family.</text>
</comment>
<sequence length="3135" mass="350794">MWWSDPAKEVLNIVFNRVLAPYVENLDMGQVNYGIGQGRVTLSNLRLKKGALDKFRLPVDVIEGHLGKFTLTIHWMNLGNQPVEVLVEDVYLLVVPSAESTYDPAEEEKRRQAAKMERIENAELLHVRGKSDVSQGKHLYSEGLISSLITKIINNLQVSVKNIHIRYEDKMSVPGHPFAAGATLAGFTADSVNEKWQPAFIDSKAGTIHKLSKLESLAIYFDTDAESMAGLSHAEFIRKFTEQISRGDHLPDHQFVLKPVTGEGRITMNNTLDKETPRFDVQLLFDEIGVVLDDNQYRDAISLFDMYHFYMRQHQYQKYRPTPEELSTNRPQALLRFAGRAILDEVHERRRRWTWAYFTERRDERHRYVELFRKKQNNVLLIHVTTQEPRELDALEKKLSYEDIRFYRSIARSQLRKDMASRRKIEEEKKQQAPASTSWSSWIWGSSSSSSGDSGAPSEDTAFTGEMTEEQRKQLYEVLDYDEKAALAESFQTPRDALKARVLAQLNRGSFALKRDPHGMNTEIISVVSDVFQATFLQRPDSFETSVSLSGFAVYDGTSKDTLYKQIVHVQERRTGGEVVKTQVVEGAGEIREMVNPFFYLRFENNPLDERADSALEVTMRYMEIVYHRGYVEAVYKFFQPPASQIESVEALLDVASQTLEGLRKETRAGLEYALQTHKTIDVHMDLNAPIIIVPEDITTNSCRHLVVDAGHISVVSQLGNKEAIKEIQLKRKLDYTDEDYQRLETMMYDKLSVKLKDAQFLLGNDLQSCLDALSSERNDQLHLLERITLDLQVQNSIVPTAYNLARFKISGHLPSLQVNLSDTKYKALMRLIDVGIPHFDEDGGDRSRLAVPLRSNTFKLPSGFFGASEGTEYNVDDAEDEANEGAASPQNEPEDQDEEFFDAAEGVPTNPALHQHVVELDFTVDVLRACLSKSGSDGIEKAMGDVSFSQFGLVFAMSKYVMTVDVHLSSISMNVFQSGKSPLECISSAAGSSDGDLLAVKYVRVDRQSPEYVPVYKGIDQNVDITTSTFVFRAAPEPVILLYEFIMTTFVPEKPAVTAPSPVDTSQSEGGPATANSSDKINVALKLASVQVYLINNDVQLATLSLSTADVSISLRANTMHIGGRLGSLDLRDDSELTTFSPAFKQILSIEGDNFANFQYQTFDPNDSDTYIGIKSAFYLNTGSLKMHYLEQPLHDIYLFLTKLAKLKGLYDAAATAAVQRASEIERMQFDVTIKSPIVMFPFNPERSLDMLTLRLGELTARNEYEGAESRVAASLRGVQLASKTYNERHQSSLLKIVDDIDMTAHVTQTAGIDRAVDLNQPDTQVTVNVPDVRLQLTQVQYKLLIDLSQSIPRVLAGAPEGSVEASQSSAVSRRSPDYTASPSPPTVDLQPELRVVQHADGTRVWAAVEVLLTVGAVKLHLYDEAATTEASLKEHGIARFALTENSLRTKILSDGAIEAQVVLKSLTMHNTRQGHSRFREIMPAAEHDRNQVMLLYTKAGGNGSALAVLTVDSPKIIFAVDPIIALLEFFTSATEPTSDVKEESEDGQDADSPPGSSQLDFRLDLHAASVSILQNDIDPETQAIRLTVKQVQLSQQGILALRVDRLGMSLMRMGADDSESVRFMDDVDLTLSLDSRSNSSQRSTSLDVSVKPIVFRASYRDINLITTIVNRALELYNRSMQSAARDMSTVQQSNFGSAMRPAGVSIRRLSRHAREEPESVGHARVVISQEQATCVQFRGSFDGLRLVLIGDLHEQPLLHVKVKPFIMGAKDWSGELRATSTLALHMSYWNITNSHWEPLIDPWTFSASLARNNLSRALTVNLSARERLDINITATLVETALVTMKLLGQEGENVLRKARGSYAPYRIHNRTGTSIFVWSDLEGSGQLKDATSKQIANGKMIDWRFDDWKTIREHVTSSGNNSIGLQFVGKPWEQLRSIPVDREGEYTFSLRPRTDKFAYRLLAEVRVQGNTKVVTLRSVYNVVNDTLYPVEVTLVDEAGQPMHPVEKIAPGQDFAMPIEAVNKGRIRVQPDQGFGYKWSPASRWEDLVSKRRVTFKCAHSDPAEAAFRFQSWVETDITETNPRKIPRITVKLRAPIELENLLPYNLDYRIYDKDTNQNWRSYLRKGGVMPVHSVESGHLILLNVHVQDTPFKQSEFAIINTDGNSDFDVESRLVLRDSMDRKLDLRLNYVRHADGGGSFRVQIYCPYLVINKTGLPFAVKPGRSNRIGGGQDMAGDTRADMLSKPTPFMLSHPSDQGKDFTFRVGDSMWSQVVSLEAPVADTRLIIPSQTRKSEEVHVGLSWSEGVGKYKLTKVIVLSPRFIIKNNGSKSVAFREHGVAPRGKSTLDPGERFPLHFLRSTDEKLLTVAFPGLNAQWSAPINMEDIGSMHFRLQSPGGAPTLMRADVRMDGSSIFVFISDAPEGWPFTIENESDYDFAFTQTDQTRTGQEPVTKAYPVYRVPRKFSLDYAWDFPAARDKRIVLAINDNRRAIDIMEIGDLVPFRFKDRQSVRAVSLDVRADGHKQVLRITNYNPEQSLYRPKRSNSVALSRQDTISSSQDGFEVVQEEAQPSLLVALDFEGIGISLINKKMTEVVYVSGNTLRFEYADSTLSQSVNISCGNLQVDNQLHDALFPVLLQPTPISKTTTGVASLPTIQGSVIWLKDQEHGVFFVKYCSILLQALTIETDEDFLYALYDLSQIKGAWNEEREDVLIPFPEGLKEPELSTSGQDLYFEVLELQPIRLAISFMRTERLNTEDRLSIRNPLAVVINAVTMALGNINDAPLEMNALAIKDMRLTLPDLQERILHHYRQEVLRQLYRILGSADFIGNPVGLFSNVSSGVADIFYEPFNGAVMHGNSELGVGIAKGAASFVKKTVFGFSDSMTKFTSSVGKGLSATTFDPDYQLRRRMNQRRNRPRHAIYGVASGAEAFASSVASGMEGVLMKPLEGAESEGAKGFFKGVGKGLIGVVTKPVIGVFDLAANVSEGIRNTTTVFDNPARDRVRMPRLVPSDGVLVPYSAREALGQYWLKDLNNGAYRQELYVAHINLPGSDNVVLLTASRVLSFWSNKLRLDWDLPFALVQGVTIEDTGIRFAHKSGKDHDKFVFIPDKNSQSWFFGQVATVVKAFNARRRMDS</sequence>
<evidence type="ECO:0000313" key="10">
    <source>
        <dbReference type="Proteomes" id="UP000015241"/>
    </source>
</evidence>
<organism evidence="9 10">
    <name type="scientific">Fomitopsis schrenkii</name>
    <name type="common">Brown rot fungus</name>
    <dbReference type="NCBI Taxonomy" id="2126942"/>
    <lineage>
        <taxon>Eukaryota</taxon>
        <taxon>Fungi</taxon>
        <taxon>Dikarya</taxon>
        <taxon>Basidiomycota</taxon>
        <taxon>Agaricomycotina</taxon>
        <taxon>Agaricomycetes</taxon>
        <taxon>Polyporales</taxon>
        <taxon>Fomitopsis</taxon>
    </lineage>
</organism>
<feature type="domain" description="Vacuolar protein sorting-associated protein 13 VPS13 adaptor binding" evidence="7">
    <location>
        <begin position="1909"/>
        <end position="2478"/>
    </location>
</feature>
<feature type="region of interest" description="Disordered" evidence="4">
    <location>
        <begin position="422"/>
        <end position="462"/>
    </location>
</feature>
<dbReference type="GO" id="GO:0007005">
    <property type="term" value="P:mitochondrion organization"/>
    <property type="evidence" value="ECO:0007669"/>
    <property type="project" value="TreeGrafter"/>
</dbReference>
<protein>
    <recommendedName>
        <fullName evidence="11">Vacuolar protein sorting-associated protein 13</fullName>
    </recommendedName>
</protein>
<feature type="compositionally biased region" description="Basic and acidic residues" evidence="4">
    <location>
        <begin position="422"/>
        <end position="431"/>
    </location>
</feature>
<reference evidence="9 10" key="1">
    <citation type="journal article" date="2012" name="Science">
        <title>The Paleozoic origin of enzymatic lignin decomposition reconstructed from 31 fungal genomes.</title>
        <authorList>
            <person name="Floudas D."/>
            <person name="Binder M."/>
            <person name="Riley R."/>
            <person name="Barry K."/>
            <person name="Blanchette R.A."/>
            <person name="Henrissat B."/>
            <person name="Martinez A.T."/>
            <person name="Otillar R."/>
            <person name="Spatafora J.W."/>
            <person name="Yadav J.S."/>
            <person name="Aerts A."/>
            <person name="Benoit I."/>
            <person name="Boyd A."/>
            <person name="Carlson A."/>
            <person name="Copeland A."/>
            <person name="Coutinho P.M."/>
            <person name="de Vries R.P."/>
            <person name="Ferreira P."/>
            <person name="Findley K."/>
            <person name="Foster B."/>
            <person name="Gaskell J."/>
            <person name="Glotzer D."/>
            <person name="Gorecki P."/>
            <person name="Heitman J."/>
            <person name="Hesse C."/>
            <person name="Hori C."/>
            <person name="Igarashi K."/>
            <person name="Jurgens J.A."/>
            <person name="Kallen N."/>
            <person name="Kersten P."/>
            <person name="Kohler A."/>
            <person name="Kuees U."/>
            <person name="Kumar T.K.A."/>
            <person name="Kuo A."/>
            <person name="LaButti K."/>
            <person name="Larrondo L.F."/>
            <person name="Lindquist E."/>
            <person name="Ling A."/>
            <person name="Lombard V."/>
            <person name="Lucas S."/>
            <person name="Lundell T."/>
            <person name="Martin R."/>
            <person name="McLaughlin D.J."/>
            <person name="Morgenstern I."/>
            <person name="Morin E."/>
            <person name="Murat C."/>
            <person name="Nagy L.G."/>
            <person name="Nolan M."/>
            <person name="Ohm R.A."/>
            <person name="Patyshakuliyeva A."/>
            <person name="Rokas A."/>
            <person name="Ruiz-Duenas F.J."/>
            <person name="Sabat G."/>
            <person name="Salamov A."/>
            <person name="Samejima M."/>
            <person name="Schmutz J."/>
            <person name="Slot J.C."/>
            <person name="St John F."/>
            <person name="Stenlid J."/>
            <person name="Sun H."/>
            <person name="Sun S."/>
            <person name="Syed K."/>
            <person name="Tsang A."/>
            <person name="Wiebenga A."/>
            <person name="Young D."/>
            <person name="Pisabarro A."/>
            <person name="Eastwood D.C."/>
            <person name="Martin F."/>
            <person name="Cullen D."/>
            <person name="Grigoriev I.V."/>
            <person name="Hibbett D.S."/>
        </authorList>
    </citation>
    <scope>NUCLEOTIDE SEQUENCE</scope>
    <source>
        <strain evidence="10">FP-58527</strain>
    </source>
</reference>
<dbReference type="EMBL" id="KE504127">
    <property type="protein sequence ID" value="EPT04346.1"/>
    <property type="molecule type" value="Genomic_DNA"/>
</dbReference>
<dbReference type="FunCoup" id="S8FSZ5">
    <property type="interactions" value="250"/>
</dbReference>
<evidence type="ECO:0000256" key="1">
    <source>
        <dbReference type="ARBA" id="ARBA00006545"/>
    </source>
</evidence>
<accession>S8FSZ5</accession>